<gene>
    <name evidence="2" type="ORF">HETSPECPRED_001469</name>
</gene>
<accession>A0A8H3PDP8</accession>
<evidence type="ECO:0000313" key="3">
    <source>
        <dbReference type="Proteomes" id="UP000664521"/>
    </source>
</evidence>
<evidence type="ECO:0000256" key="1">
    <source>
        <dbReference type="SAM" id="MobiDB-lite"/>
    </source>
</evidence>
<feature type="region of interest" description="Disordered" evidence="1">
    <location>
        <begin position="414"/>
        <end position="495"/>
    </location>
</feature>
<proteinExistence type="predicted"/>
<feature type="compositionally biased region" description="Low complexity" evidence="1">
    <location>
        <begin position="431"/>
        <end position="453"/>
    </location>
</feature>
<feature type="compositionally biased region" description="Polar residues" evidence="1">
    <location>
        <begin position="414"/>
        <end position="425"/>
    </location>
</feature>
<keyword evidence="3" id="KW-1185">Reference proteome</keyword>
<organism evidence="2 3">
    <name type="scientific">Heterodermia speciosa</name>
    <dbReference type="NCBI Taxonomy" id="116794"/>
    <lineage>
        <taxon>Eukaryota</taxon>
        <taxon>Fungi</taxon>
        <taxon>Dikarya</taxon>
        <taxon>Ascomycota</taxon>
        <taxon>Pezizomycotina</taxon>
        <taxon>Lecanoromycetes</taxon>
        <taxon>OSLEUM clade</taxon>
        <taxon>Lecanoromycetidae</taxon>
        <taxon>Caliciales</taxon>
        <taxon>Physciaceae</taxon>
        <taxon>Heterodermia</taxon>
    </lineage>
</organism>
<protein>
    <submittedName>
        <fullName evidence="2">Uncharacterized protein</fullName>
    </submittedName>
</protein>
<dbReference type="EMBL" id="CAJPDS010000124">
    <property type="protein sequence ID" value="CAF9939061.1"/>
    <property type="molecule type" value="Genomic_DNA"/>
</dbReference>
<dbReference type="Proteomes" id="UP000664521">
    <property type="component" value="Unassembled WGS sequence"/>
</dbReference>
<name>A0A8H3PDP8_9LECA</name>
<dbReference type="OrthoDB" id="5327321at2759"/>
<comment type="caution">
    <text evidence="2">The sequence shown here is derived from an EMBL/GenBank/DDBJ whole genome shotgun (WGS) entry which is preliminary data.</text>
</comment>
<reference evidence="2" key="1">
    <citation type="submission" date="2021-03" db="EMBL/GenBank/DDBJ databases">
        <authorList>
            <person name="Tagirdzhanova G."/>
        </authorList>
    </citation>
    <scope>NUCLEOTIDE SEQUENCE</scope>
</reference>
<feature type="compositionally biased region" description="Polar residues" evidence="1">
    <location>
        <begin position="469"/>
        <end position="492"/>
    </location>
</feature>
<dbReference type="AlphaFoldDB" id="A0A8H3PDP8"/>
<sequence>MAILPIAVFQQSPGLQVHVQPGWYTVSPVFWANYYTSTWYGPRKVTTIISSVTEYYDTTITNYETTTTIKNETYLSSSQVAYDGIPEYNANTYAPYTMSSMINVTATSIYGQALSSPAGFYLYPTAKVIKVPAITQDNGQLACTATSAWSLLCPGASVSVSTQRSGAIFTGINTYAAAYYSGQEGPTQLVLTNTYESNNVSKITYPVTRTTVNTAAFPTTVVISFSTPFLYFPAKGRTEVVNTDEFPAVYGASTTPTGTPTITSTIEITSTIYVTESATTPTTTYPTSTYSTSTIDIVNHDYGYVPQDLIDWMAADPDYAAQYPGLDSCLPGGPTIQPAVGCASAAAAVATPVPDLTTNSATTVKNLACFHPGACAAAQAQTTVPALGETQSTKSSNGVDIGALVAPLFGSHRSTAEQAQNTNSPVAYPVNNPGGNTGDDTTSNTPSTPTSSTQGLGAIIAGAFGSHPNPESTPTDHSSPISATPSSDTSPLSLAPTASAIPIDLTNTPAVTAHPAPILTIANQPITQNSASEYIIASQTLAPGSSPITLSGTTYSLGPSASAVVINGLTSPLPSTTPSPLPSFLPSAQVFTIGTQPFTASLLSGSGSGSVSEYVVGSQTLVPGAVAVTVGGVQVSLEAGGGGIVVGGTTISGTLVRATTESFNSPAATTGKNTTSTYSGAGFTGGASRRTGIGLGRVGIGIGAGLVGLVLL</sequence>
<evidence type="ECO:0000313" key="2">
    <source>
        <dbReference type="EMBL" id="CAF9939061.1"/>
    </source>
</evidence>